<dbReference type="Pfam" id="PF00989">
    <property type="entry name" value="PAS"/>
    <property type="match status" value="1"/>
</dbReference>
<dbReference type="SMART" id="SM00086">
    <property type="entry name" value="PAC"/>
    <property type="match status" value="5"/>
</dbReference>
<reference evidence="13" key="1">
    <citation type="journal article" date="2019" name="Int. J. Syst. Evol. Microbiol.">
        <title>The Global Catalogue of Microorganisms (GCM) 10K type strain sequencing project: providing services to taxonomists for standard genome sequencing and annotation.</title>
        <authorList>
            <consortium name="The Broad Institute Genomics Platform"/>
            <consortium name="The Broad Institute Genome Sequencing Center for Infectious Disease"/>
            <person name="Wu L."/>
            <person name="Ma J."/>
        </authorList>
    </citation>
    <scope>NUCLEOTIDE SEQUENCE [LARGE SCALE GENOMIC DNA]</scope>
    <source>
        <strain evidence="13">CCUG 60022</strain>
    </source>
</reference>
<dbReference type="InterPro" id="IPR029016">
    <property type="entry name" value="GAF-like_dom_sf"/>
</dbReference>
<dbReference type="InterPro" id="IPR013767">
    <property type="entry name" value="PAS_fold"/>
</dbReference>
<dbReference type="PROSITE" id="PS50113">
    <property type="entry name" value="PAC"/>
    <property type="match status" value="2"/>
</dbReference>
<feature type="modified residue" description="4-aspartylphosphate" evidence="6">
    <location>
        <position position="1292"/>
    </location>
</feature>
<dbReference type="InterPro" id="IPR003018">
    <property type="entry name" value="GAF"/>
</dbReference>
<dbReference type="PROSITE" id="PS50110">
    <property type="entry name" value="RESPONSE_REGULATORY"/>
    <property type="match status" value="1"/>
</dbReference>
<dbReference type="InterPro" id="IPR013656">
    <property type="entry name" value="PAS_4"/>
</dbReference>
<dbReference type="CDD" id="cd16922">
    <property type="entry name" value="HATPase_EvgS-ArcB-TorS-like"/>
    <property type="match status" value="1"/>
</dbReference>
<feature type="domain" description="PAS" evidence="10">
    <location>
        <begin position="320"/>
        <end position="390"/>
    </location>
</feature>
<dbReference type="Pfam" id="PF08447">
    <property type="entry name" value="PAS_3"/>
    <property type="match status" value="2"/>
</dbReference>
<evidence type="ECO:0000313" key="12">
    <source>
        <dbReference type="EMBL" id="MFD0761402.1"/>
    </source>
</evidence>
<dbReference type="InterPro" id="IPR036097">
    <property type="entry name" value="HisK_dim/P_sf"/>
</dbReference>
<organism evidence="12 13">
    <name type="scientific">Lutibacter aestuarii</name>
    <dbReference type="NCBI Taxonomy" id="861111"/>
    <lineage>
        <taxon>Bacteria</taxon>
        <taxon>Pseudomonadati</taxon>
        <taxon>Bacteroidota</taxon>
        <taxon>Flavobacteriia</taxon>
        <taxon>Flavobacteriales</taxon>
        <taxon>Flavobacteriaceae</taxon>
        <taxon>Lutibacter</taxon>
    </lineage>
</organism>
<name>A0ABW2Z3K3_9FLAO</name>
<dbReference type="CDD" id="cd17546">
    <property type="entry name" value="REC_hyHK_CKI1_RcsC-like"/>
    <property type="match status" value="1"/>
</dbReference>
<keyword evidence="5" id="KW-0418">Kinase</keyword>
<dbReference type="Gene3D" id="3.30.450.40">
    <property type="match status" value="1"/>
</dbReference>
<evidence type="ECO:0000313" key="13">
    <source>
        <dbReference type="Proteomes" id="UP001597032"/>
    </source>
</evidence>
<protein>
    <recommendedName>
        <fullName evidence="2">histidine kinase</fullName>
        <ecNumber evidence="2">2.7.13.3</ecNumber>
    </recommendedName>
</protein>
<dbReference type="InterPro" id="IPR011006">
    <property type="entry name" value="CheY-like_superfamily"/>
</dbReference>
<comment type="caution">
    <text evidence="12">The sequence shown here is derived from an EMBL/GenBank/DDBJ whole genome shotgun (WGS) entry which is preliminary data.</text>
</comment>
<dbReference type="Gene3D" id="3.30.450.20">
    <property type="entry name" value="PAS domain"/>
    <property type="match status" value="5"/>
</dbReference>
<dbReference type="InterPro" id="IPR035965">
    <property type="entry name" value="PAS-like_dom_sf"/>
</dbReference>
<evidence type="ECO:0000259" key="10">
    <source>
        <dbReference type="PROSITE" id="PS50112"/>
    </source>
</evidence>
<evidence type="ECO:0000256" key="7">
    <source>
        <dbReference type="SAM" id="Coils"/>
    </source>
</evidence>
<dbReference type="SMART" id="SM00091">
    <property type="entry name" value="PAS"/>
    <property type="match status" value="4"/>
</dbReference>
<dbReference type="Gene3D" id="1.10.287.130">
    <property type="match status" value="1"/>
</dbReference>
<dbReference type="Pfam" id="PF00072">
    <property type="entry name" value="Response_reg"/>
    <property type="match status" value="1"/>
</dbReference>
<dbReference type="SMART" id="SM00065">
    <property type="entry name" value="GAF"/>
    <property type="match status" value="1"/>
</dbReference>
<dbReference type="SUPFAM" id="SSF55874">
    <property type="entry name" value="ATPase domain of HSP90 chaperone/DNA topoisomerase II/histidine kinase"/>
    <property type="match status" value="1"/>
</dbReference>
<evidence type="ECO:0000259" key="8">
    <source>
        <dbReference type="PROSITE" id="PS50109"/>
    </source>
</evidence>
<feature type="domain" description="Response regulatory" evidence="9">
    <location>
        <begin position="1242"/>
        <end position="1357"/>
    </location>
</feature>
<dbReference type="InterPro" id="IPR003661">
    <property type="entry name" value="HisK_dim/P_dom"/>
</dbReference>
<dbReference type="SUPFAM" id="SSF47384">
    <property type="entry name" value="Homodimeric domain of signal transducing histidine kinase"/>
    <property type="match status" value="1"/>
</dbReference>
<dbReference type="InterPro" id="IPR013655">
    <property type="entry name" value="PAS_fold_3"/>
</dbReference>
<dbReference type="PRINTS" id="PR00344">
    <property type="entry name" value="BCTRLSENSOR"/>
</dbReference>
<dbReference type="PROSITE" id="PS50109">
    <property type="entry name" value="HIS_KIN"/>
    <property type="match status" value="1"/>
</dbReference>
<dbReference type="Pfam" id="PF00512">
    <property type="entry name" value="HisKA"/>
    <property type="match status" value="1"/>
</dbReference>
<dbReference type="Proteomes" id="UP001597032">
    <property type="component" value="Unassembled WGS sequence"/>
</dbReference>
<dbReference type="InterPro" id="IPR036890">
    <property type="entry name" value="HATPase_C_sf"/>
</dbReference>
<dbReference type="Gene3D" id="3.30.565.10">
    <property type="entry name" value="Histidine kinase-like ATPase, C-terminal domain"/>
    <property type="match status" value="1"/>
</dbReference>
<dbReference type="Pfam" id="PF02518">
    <property type="entry name" value="HATPase_c"/>
    <property type="match status" value="1"/>
</dbReference>
<feature type="domain" description="Histidine kinase" evidence="8">
    <location>
        <begin position="1000"/>
        <end position="1217"/>
    </location>
</feature>
<keyword evidence="7" id="KW-0175">Coiled coil</keyword>
<dbReference type="SMART" id="SM00448">
    <property type="entry name" value="REC"/>
    <property type="match status" value="1"/>
</dbReference>
<dbReference type="SMART" id="SM00387">
    <property type="entry name" value="HATPase_c"/>
    <property type="match status" value="1"/>
</dbReference>
<feature type="coiled-coil region" evidence="7">
    <location>
        <begin position="623"/>
        <end position="650"/>
    </location>
</feature>
<dbReference type="InterPro" id="IPR000700">
    <property type="entry name" value="PAS-assoc_C"/>
</dbReference>
<proteinExistence type="predicted"/>
<evidence type="ECO:0000256" key="4">
    <source>
        <dbReference type="ARBA" id="ARBA00022679"/>
    </source>
</evidence>
<dbReference type="InterPro" id="IPR004358">
    <property type="entry name" value="Sig_transdc_His_kin-like_C"/>
</dbReference>
<evidence type="ECO:0000256" key="1">
    <source>
        <dbReference type="ARBA" id="ARBA00000085"/>
    </source>
</evidence>
<dbReference type="EC" id="2.7.13.3" evidence="2"/>
<evidence type="ECO:0000259" key="9">
    <source>
        <dbReference type="PROSITE" id="PS50110"/>
    </source>
</evidence>
<dbReference type="SUPFAM" id="SSF55781">
    <property type="entry name" value="GAF domain-like"/>
    <property type="match status" value="1"/>
</dbReference>
<dbReference type="InterPro" id="IPR001610">
    <property type="entry name" value="PAC"/>
</dbReference>
<dbReference type="InterPro" id="IPR003594">
    <property type="entry name" value="HATPase_dom"/>
</dbReference>
<keyword evidence="3 6" id="KW-0597">Phosphoprotein</keyword>
<dbReference type="SMART" id="SM00388">
    <property type="entry name" value="HisKA"/>
    <property type="match status" value="1"/>
</dbReference>
<evidence type="ECO:0000256" key="3">
    <source>
        <dbReference type="ARBA" id="ARBA00022553"/>
    </source>
</evidence>
<comment type="catalytic activity">
    <reaction evidence="1">
        <text>ATP + protein L-histidine = ADP + protein N-phospho-L-histidine.</text>
        <dbReference type="EC" id="2.7.13.3"/>
    </reaction>
</comment>
<dbReference type="InterPro" id="IPR005467">
    <property type="entry name" value="His_kinase_dom"/>
</dbReference>
<dbReference type="InterPro" id="IPR001789">
    <property type="entry name" value="Sig_transdc_resp-reg_receiver"/>
</dbReference>
<dbReference type="SUPFAM" id="SSF55785">
    <property type="entry name" value="PYP-like sensor domain (PAS domain)"/>
    <property type="match status" value="5"/>
</dbReference>
<feature type="domain" description="PAS" evidence="10">
    <location>
        <begin position="566"/>
        <end position="637"/>
    </location>
</feature>
<dbReference type="NCBIfam" id="TIGR00229">
    <property type="entry name" value="sensory_box"/>
    <property type="match status" value="4"/>
</dbReference>
<dbReference type="EMBL" id="JBHTIC010000006">
    <property type="protein sequence ID" value="MFD0761402.1"/>
    <property type="molecule type" value="Genomic_DNA"/>
</dbReference>
<dbReference type="PANTHER" id="PTHR43047:SF64">
    <property type="entry name" value="HISTIDINE KINASE CONTAINING CHEY-HOMOLOGOUS RECEIVER DOMAIN AND PAS DOMAIN-RELATED"/>
    <property type="match status" value="1"/>
</dbReference>
<dbReference type="CDD" id="cd00130">
    <property type="entry name" value="PAS"/>
    <property type="match status" value="4"/>
</dbReference>
<feature type="domain" description="PAC" evidence="11">
    <location>
        <begin position="268"/>
        <end position="319"/>
    </location>
</feature>
<evidence type="ECO:0000256" key="2">
    <source>
        <dbReference type="ARBA" id="ARBA00012438"/>
    </source>
</evidence>
<keyword evidence="13" id="KW-1185">Reference proteome</keyword>
<sequence>MNKKTNINFVNLDSNLSMKNPNSSSYHHLFNEQKYFNFFDYAPVSLWIEDFSKTQNYVQELASKNNTDVKTYIHKNPDILPKLAALVTVKEVNTTAVKMYKAKNKKDLLENLTKVFTPDSNKGFSKLVTDLLIGNTETEVETVNKTFTGETINTLVKFKVVEGFEKSLENVIVSVEDITESVKMKNTLLDNENRHIESEIHAKTGSWFYCYQAQKLYWSKGAFKIFELQSETSNESLDLNSYLSYVHKDDKDKVKNFSIDYLKKNKNQEIKYRIQAKNGVLKYILEKRTVVVENNRIVKVLGILQDISKSVVAEKRLNVTKNILSNTLSSIKDGFVILDSNSNYVFINNEAANLLGRSSNSLIGKNIWKEFPEKKGDVFYDNYQKAIKTNTPVSFENYFAPWNRWFENRIIPSNEGIIMFFNEITDQKNTQNKIKAAYNIINKSSSVAILCKNERDFPVIFASENCDKLFGYSYLDFLQNKLNIYDVVYDQDLEYIRTIIFNLSKSNNSKSFKPKPFRIITKNKKIKWVETNLDTIKNNHGEITHIQGIVEDITERKRTEDLLFESNQRLKDQFNNTPLASIMWDLDYRIIEWNNSAERIFGYTAEEVKGKVSIDLLTPPHLISKMEKLREQLFNKHDSLKNTNENITKNGDIIVCDWYTVVLRDAQNKIIGRACLVDDITENINSKKLLEKSEKKYRAIFEKSVDAVLILKNGVFVDCNQATLTTFGFKNKKKLLKANPTDISPKKQPDGSISNIKSQEMIAIALEKGSHRFIWYHMDNNGRVFPTEVTLTKIEESNKDNTVHAVVRDITDKIKQEEIEKVIYTISNASQKINNFKEFSSLVKDELHKIIDTTNFYIALYNKETDMINTPFSSDEMEDFNEFPAKNSLTGHVIKTKKPLFITNKEHHKMIENGDVDLIGVESKVWLGVPLKIKDDVIGAIVVQSYVNENAFKQNDVQLLEFVSEQISTSIERIKFENELKEALAKAQESDKLKSAFLANMSHEIRTPMNGIIGFSELFLEPNLQESERKKYAKIVINSSQQLLSIVNDILDISKIEAGAVKLNYENVHLNKLIDNLNTFYKPTAKENNIDLISSKGLDNFNCIIKIDKTKLNQILTNLLSNAFKFTDKGTIEFGYKLINDTLQFFVKDSGIGIEEKLLDQIFDRFIQANVVLNKKHKGTGLGLAISKKLVEMFHGKIWIESNQKGTSVFFTIPYKKSSQNLITTVIEQKKPMVKINNEEFVILVAEDEEYNMMYINELFSKTSYKIIEANNGQEAVDLATKHPEINLILMDIKMPIKNGQEAMKEIKKLRPQLPIVALSAFAMESDIENAKKNGFDSYLTKPINKKLLFEVVNKYS</sequence>
<gene>
    <name evidence="12" type="ORF">ACFQZW_04860</name>
</gene>
<evidence type="ECO:0000256" key="5">
    <source>
        <dbReference type="ARBA" id="ARBA00022777"/>
    </source>
</evidence>
<evidence type="ECO:0000259" key="11">
    <source>
        <dbReference type="PROSITE" id="PS50113"/>
    </source>
</evidence>
<dbReference type="SUPFAM" id="SSF52172">
    <property type="entry name" value="CheY-like"/>
    <property type="match status" value="1"/>
</dbReference>
<dbReference type="RefSeq" id="WP_298287751.1">
    <property type="nucleotide sequence ID" value="NZ_JBHTIC010000006.1"/>
</dbReference>
<accession>A0ABW2Z3K3</accession>
<evidence type="ECO:0000256" key="6">
    <source>
        <dbReference type="PROSITE-ProRule" id="PRU00169"/>
    </source>
</evidence>
<dbReference type="Pfam" id="PF08448">
    <property type="entry name" value="PAS_4"/>
    <property type="match status" value="1"/>
</dbReference>
<dbReference type="CDD" id="cd00082">
    <property type="entry name" value="HisKA"/>
    <property type="match status" value="1"/>
</dbReference>
<feature type="domain" description="PAS" evidence="10">
    <location>
        <begin position="430"/>
        <end position="507"/>
    </location>
</feature>
<keyword evidence="4" id="KW-0808">Transferase</keyword>
<dbReference type="Pfam" id="PF13426">
    <property type="entry name" value="PAS_9"/>
    <property type="match status" value="2"/>
</dbReference>
<dbReference type="Pfam" id="PF13185">
    <property type="entry name" value="GAF_2"/>
    <property type="match status" value="1"/>
</dbReference>
<dbReference type="PANTHER" id="PTHR43047">
    <property type="entry name" value="TWO-COMPONENT HISTIDINE PROTEIN KINASE"/>
    <property type="match status" value="1"/>
</dbReference>
<dbReference type="InterPro" id="IPR000014">
    <property type="entry name" value="PAS"/>
</dbReference>
<feature type="domain" description="PAC" evidence="11">
    <location>
        <begin position="513"/>
        <end position="565"/>
    </location>
</feature>
<dbReference type="PROSITE" id="PS50112">
    <property type="entry name" value="PAS"/>
    <property type="match status" value="3"/>
</dbReference>
<dbReference type="Gene3D" id="3.40.50.2300">
    <property type="match status" value="1"/>
</dbReference>